<evidence type="ECO:0000313" key="2">
    <source>
        <dbReference type="Proteomes" id="UP000277204"/>
    </source>
</evidence>
<organism evidence="1 2">
    <name type="scientific">Schistosoma margrebowiei</name>
    <dbReference type="NCBI Taxonomy" id="48269"/>
    <lineage>
        <taxon>Eukaryota</taxon>
        <taxon>Metazoa</taxon>
        <taxon>Spiralia</taxon>
        <taxon>Lophotrochozoa</taxon>
        <taxon>Platyhelminthes</taxon>
        <taxon>Trematoda</taxon>
        <taxon>Digenea</taxon>
        <taxon>Strigeidida</taxon>
        <taxon>Schistosomatoidea</taxon>
        <taxon>Schistosomatidae</taxon>
        <taxon>Schistosoma</taxon>
    </lineage>
</organism>
<gene>
    <name evidence="1" type="ORF">SMRZ_LOCUS23126</name>
</gene>
<dbReference type="Proteomes" id="UP000277204">
    <property type="component" value="Unassembled WGS sequence"/>
</dbReference>
<sequence>MHYPFSIDIYYNETFEGKKCNFSLQDLLFSHLLRVSMIVSIYLYFQNNGC</sequence>
<dbReference type="EMBL" id="UZAI01019525">
    <property type="protein sequence ID" value="VDP45936.1"/>
    <property type="molecule type" value="Genomic_DNA"/>
</dbReference>
<reference evidence="1 2" key="1">
    <citation type="submission" date="2018-11" db="EMBL/GenBank/DDBJ databases">
        <authorList>
            <consortium name="Pathogen Informatics"/>
        </authorList>
    </citation>
    <scope>NUCLEOTIDE SEQUENCE [LARGE SCALE GENOMIC DNA]</scope>
    <source>
        <strain evidence="1 2">Zambia</strain>
    </source>
</reference>
<evidence type="ECO:0000313" key="1">
    <source>
        <dbReference type="EMBL" id="VDP45936.1"/>
    </source>
</evidence>
<keyword evidence="2" id="KW-1185">Reference proteome</keyword>
<accession>A0A3P8HRF4</accession>
<dbReference type="AlphaFoldDB" id="A0A3P8HRF4"/>
<name>A0A3P8HRF4_9TREM</name>
<protein>
    <submittedName>
        <fullName evidence="1">Uncharacterized protein</fullName>
    </submittedName>
</protein>
<proteinExistence type="predicted"/>